<dbReference type="InterPro" id="IPR058792">
    <property type="entry name" value="Beta-barrel_RND_2"/>
</dbReference>
<dbReference type="STRING" id="393595.ABO_2523"/>
<dbReference type="Gene3D" id="2.40.50.100">
    <property type="match status" value="1"/>
</dbReference>
<dbReference type="FunFam" id="2.40.30.170:FF:000014">
    <property type="entry name" value="Efflux RND transporter periplasmic adaptor subunit"/>
    <property type="match status" value="1"/>
</dbReference>
<reference evidence="8 9" key="1">
    <citation type="journal article" date="2006" name="Nat. Biotechnol.">
        <title>Genome sequence of the ubiquitous hydrocarbon-degrading marine bacterium Alcanivorax borkumensis.</title>
        <authorList>
            <person name="Schneiker S."/>
            <person name="Martins dos Santos V.A.P."/>
            <person name="Bartels D."/>
            <person name="Bekel T."/>
            <person name="Brecht M."/>
            <person name="Buhrmester J."/>
            <person name="Chernikova T.N."/>
            <person name="Denaro R."/>
            <person name="Ferrer M."/>
            <person name="Gertler C."/>
            <person name="Goesmann A."/>
            <person name="Golyshina O.V."/>
            <person name="Kaminski F."/>
            <person name="Khachane A.N."/>
            <person name="Lang S."/>
            <person name="Linke B."/>
            <person name="McHardy A.C."/>
            <person name="Meyer F."/>
            <person name="Nechitaylo T."/>
            <person name="Puehler A."/>
            <person name="Regenhardt D."/>
            <person name="Rupp O."/>
            <person name="Sabirova J.S."/>
            <person name="Selbitschka W."/>
            <person name="Yakimov M.M."/>
            <person name="Timmis K.N."/>
            <person name="Vorhoelter F.-J."/>
            <person name="Weidner S."/>
            <person name="Kaiser O."/>
            <person name="Golyshin P.N."/>
        </authorList>
    </citation>
    <scope>NUCLEOTIDE SEQUENCE [LARGE SCALE GENOMIC DNA]</scope>
    <source>
        <strain evidence="9">ATCC 700651 / DSM 11573 / NCIMB 13689 / SK2</strain>
    </source>
</reference>
<accession>Q0VLH7</accession>
<dbReference type="Pfam" id="PF25876">
    <property type="entry name" value="HH_MFP_RND"/>
    <property type="match status" value="1"/>
</dbReference>
<keyword evidence="9" id="KW-1185">Reference proteome</keyword>
<evidence type="ECO:0000256" key="4">
    <source>
        <dbReference type="SAM" id="SignalP"/>
    </source>
</evidence>
<evidence type="ECO:0000256" key="3">
    <source>
        <dbReference type="SAM" id="MobiDB-lite"/>
    </source>
</evidence>
<dbReference type="NCBIfam" id="TIGR01730">
    <property type="entry name" value="RND_mfp"/>
    <property type="match status" value="1"/>
</dbReference>
<keyword evidence="2" id="KW-0175">Coiled coil</keyword>
<dbReference type="Gene3D" id="2.40.30.170">
    <property type="match status" value="1"/>
</dbReference>
<evidence type="ECO:0000313" key="8">
    <source>
        <dbReference type="EMBL" id="CAL17971.1"/>
    </source>
</evidence>
<dbReference type="EMBL" id="AM286690">
    <property type="protein sequence ID" value="CAL17971.1"/>
    <property type="molecule type" value="Genomic_DNA"/>
</dbReference>
<gene>
    <name evidence="8" type="ordered locus">ABO_2523</name>
</gene>
<dbReference type="KEGG" id="abo:ABO_2523"/>
<dbReference type="Gene3D" id="1.10.287.470">
    <property type="entry name" value="Helix hairpin bin"/>
    <property type="match status" value="1"/>
</dbReference>
<dbReference type="InterPro" id="IPR006143">
    <property type="entry name" value="RND_pump_MFP"/>
</dbReference>
<feature type="compositionally biased region" description="Polar residues" evidence="3">
    <location>
        <begin position="383"/>
        <end position="398"/>
    </location>
</feature>
<dbReference type="AlphaFoldDB" id="Q0VLH7"/>
<dbReference type="GO" id="GO:1990281">
    <property type="term" value="C:efflux pump complex"/>
    <property type="evidence" value="ECO:0007669"/>
    <property type="project" value="TreeGrafter"/>
</dbReference>
<sequence>MRVPVMFRSLLLPGLIATGMAAGLLSLQGCSEPESENKVPARPALVAQPLSADPTQDVFPGEIRARYEPELGFRIGGKISQRLVDVGDRVSEGTVLAKLDTDDVSLKLDAARAQMASAQADHKLANSELERYRELMERNVISRSQFDSFESRYDASVAQLRQARANLNVARNQADYASLKAPRDGVIAQRLAEAGQVVAAGQAVFVLAVDGDREVRIDLPEQDVGHFKIGMPVGIELWSRPGQVFEGKIRELSPAADPRSRTFEARVAFENTTVGADLGQSARVFVSGVANADILSIPLSALTAEGEATYVWVINPDTGLVHKAPVEVGPYQEQIVPVLRGLQPQDWVVSAGTHLLREGQAVIPVDRQNRRLDLKQTALASQLESTGAVESNSETGAQSGPDADQ</sequence>
<evidence type="ECO:0000259" key="6">
    <source>
        <dbReference type="Pfam" id="PF25917"/>
    </source>
</evidence>
<name>Q0VLH7_ALCBS</name>
<evidence type="ECO:0000313" key="9">
    <source>
        <dbReference type="Proteomes" id="UP000008871"/>
    </source>
</evidence>
<dbReference type="InterPro" id="IPR058624">
    <property type="entry name" value="MdtA-like_HH"/>
</dbReference>
<feature type="domain" description="Multidrug resistance protein MdtA-like barrel-sandwich hybrid" evidence="6">
    <location>
        <begin position="72"/>
        <end position="207"/>
    </location>
</feature>
<feature type="region of interest" description="Disordered" evidence="3">
    <location>
        <begin position="383"/>
        <end position="405"/>
    </location>
</feature>
<feature type="domain" description="Multidrug resistance protein MdtA-like alpha-helical hairpin" evidence="5">
    <location>
        <begin position="108"/>
        <end position="177"/>
    </location>
</feature>
<feature type="signal peptide" evidence="4">
    <location>
        <begin position="1"/>
        <end position="21"/>
    </location>
</feature>
<evidence type="ECO:0000259" key="5">
    <source>
        <dbReference type="Pfam" id="PF25876"/>
    </source>
</evidence>
<dbReference type="PROSITE" id="PS51257">
    <property type="entry name" value="PROKAR_LIPOPROTEIN"/>
    <property type="match status" value="1"/>
</dbReference>
<dbReference type="InterPro" id="IPR058625">
    <property type="entry name" value="MdtA-like_BSH"/>
</dbReference>
<evidence type="ECO:0000256" key="1">
    <source>
        <dbReference type="ARBA" id="ARBA00009477"/>
    </source>
</evidence>
<dbReference type="Proteomes" id="UP000008871">
    <property type="component" value="Chromosome"/>
</dbReference>
<keyword evidence="4" id="KW-0732">Signal</keyword>
<dbReference type="Gene3D" id="2.40.420.20">
    <property type="match status" value="1"/>
</dbReference>
<dbReference type="PANTHER" id="PTHR30469:SF15">
    <property type="entry name" value="HLYD FAMILY OF SECRETION PROTEINS"/>
    <property type="match status" value="1"/>
</dbReference>
<dbReference type="SUPFAM" id="SSF111369">
    <property type="entry name" value="HlyD-like secretion proteins"/>
    <property type="match status" value="1"/>
</dbReference>
<feature type="coiled-coil region" evidence="2">
    <location>
        <begin position="108"/>
        <end position="173"/>
    </location>
</feature>
<organism evidence="8 9">
    <name type="scientific">Alcanivorax borkumensis (strain ATCC 700651 / DSM 11573 / NCIMB 13689 / SK2)</name>
    <dbReference type="NCBI Taxonomy" id="393595"/>
    <lineage>
        <taxon>Bacteria</taxon>
        <taxon>Pseudomonadati</taxon>
        <taxon>Pseudomonadota</taxon>
        <taxon>Gammaproteobacteria</taxon>
        <taxon>Oceanospirillales</taxon>
        <taxon>Alcanivoracaceae</taxon>
        <taxon>Alcanivorax</taxon>
    </lineage>
</organism>
<evidence type="ECO:0000256" key="2">
    <source>
        <dbReference type="SAM" id="Coils"/>
    </source>
</evidence>
<feature type="domain" description="CusB-like beta-barrel" evidence="7">
    <location>
        <begin position="215"/>
        <end position="273"/>
    </location>
</feature>
<feature type="chain" id="PRO_5004178836" evidence="4">
    <location>
        <begin position="22"/>
        <end position="405"/>
    </location>
</feature>
<comment type="similarity">
    <text evidence="1">Belongs to the membrane fusion protein (MFP) (TC 8.A.1) family.</text>
</comment>
<dbReference type="GO" id="GO:0015562">
    <property type="term" value="F:efflux transmembrane transporter activity"/>
    <property type="evidence" value="ECO:0007669"/>
    <property type="project" value="TreeGrafter"/>
</dbReference>
<dbReference type="HOGENOM" id="CLU_018816_1_0_6"/>
<evidence type="ECO:0000259" key="7">
    <source>
        <dbReference type="Pfam" id="PF25954"/>
    </source>
</evidence>
<protein>
    <submittedName>
        <fullName evidence="8">Probable RND efflux membrane fusion protein</fullName>
    </submittedName>
</protein>
<dbReference type="eggNOG" id="COG0845">
    <property type="taxonomic scope" value="Bacteria"/>
</dbReference>
<dbReference type="Pfam" id="PF25954">
    <property type="entry name" value="Beta-barrel_RND_2"/>
    <property type="match status" value="1"/>
</dbReference>
<dbReference type="Pfam" id="PF25917">
    <property type="entry name" value="BSH_RND"/>
    <property type="match status" value="1"/>
</dbReference>
<proteinExistence type="inferred from homology"/>
<dbReference type="PANTHER" id="PTHR30469">
    <property type="entry name" value="MULTIDRUG RESISTANCE PROTEIN MDTA"/>
    <property type="match status" value="1"/>
</dbReference>